<dbReference type="PATRIC" id="fig|42253.5.peg.4788"/>
<feature type="transmembrane region" description="Helical" evidence="1">
    <location>
        <begin position="313"/>
        <end position="331"/>
    </location>
</feature>
<keyword evidence="2" id="KW-0560">Oxidoreductase</keyword>
<keyword evidence="1" id="KW-0472">Membrane</keyword>
<name>A0A0K2GJU2_NITMO</name>
<keyword evidence="1" id="KW-0812">Transmembrane</keyword>
<feature type="transmembrane region" description="Helical" evidence="1">
    <location>
        <begin position="241"/>
        <end position="261"/>
    </location>
</feature>
<feature type="transmembrane region" description="Helical" evidence="1">
    <location>
        <begin position="106"/>
        <end position="125"/>
    </location>
</feature>
<dbReference type="OrthoDB" id="9792095at2"/>
<feature type="transmembrane region" description="Helical" evidence="1">
    <location>
        <begin position="83"/>
        <end position="100"/>
    </location>
</feature>
<feature type="transmembrane region" description="Helical" evidence="1">
    <location>
        <begin position="351"/>
        <end position="370"/>
    </location>
</feature>
<dbReference type="AlphaFoldDB" id="A0A0K2GJU2"/>
<dbReference type="KEGG" id="nmv:NITMOv2_4855"/>
<dbReference type="STRING" id="42253.NITMOv2_4855"/>
<feature type="transmembrane region" description="Helical" evidence="1">
    <location>
        <begin position="160"/>
        <end position="186"/>
    </location>
</feature>
<feature type="transmembrane region" description="Helical" evidence="1">
    <location>
        <begin position="391"/>
        <end position="408"/>
    </location>
</feature>
<sequence length="433" mass="45059">MTFSAQLWPLAVALTVAAVGLALLRKPDALKVWLVIGAMVSLGTVGWTAGQRPAHAASLPLTALLPLAAFASLLGQAVHRRQCGGWLVSFLGLGLSLGVLTAEPALAAFCLVAVLAVVAAALLLAPSREPSSGLWGIGTLGLGALMAAGSLMTGPPVSSLAWALACATALPLVPLHKGFVAALTILPANLPGFLAVALPVIGFHGLLTVLPLVPPAIADALGALALAGVAYGSLRAFTQSRAASVVSYGGAAFYCILWWYLCSTRTAPAHTVVYLSAVGLATGGLLLAWHQLRARYGEIDLRALSGLARPMPRFAVVLSLLALAAIGLPPFGVYAGMLGMLLAPSFTWSSALPIILLGWLAAAWYLFALVQRLLFGAHRPEYRHEDLRGPEWASLALFVVFLIALGIMPDRWFDPGATPLTRTVVMGAPSWSR</sequence>
<keyword evidence="1" id="KW-1133">Transmembrane helix</keyword>
<keyword evidence="3" id="KW-1185">Reference proteome</keyword>
<feature type="transmembrane region" description="Helical" evidence="1">
    <location>
        <begin position="6"/>
        <end position="25"/>
    </location>
</feature>
<organism evidence="2 3">
    <name type="scientific">Nitrospira moscoviensis</name>
    <dbReference type="NCBI Taxonomy" id="42253"/>
    <lineage>
        <taxon>Bacteria</taxon>
        <taxon>Pseudomonadati</taxon>
        <taxon>Nitrospirota</taxon>
        <taxon>Nitrospiria</taxon>
        <taxon>Nitrospirales</taxon>
        <taxon>Nitrospiraceae</taxon>
        <taxon>Nitrospira</taxon>
    </lineage>
</organism>
<evidence type="ECO:0000313" key="2">
    <source>
        <dbReference type="EMBL" id="ALA61223.1"/>
    </source>
</evidence>
<feature type="transmembrane region" description="Helical" evidence="1">
    <location>
        <begin position="32"/>
        <end position="50"/>
    </location>
</feature>
<dbReference type="RefSeq" id="WP_053381913.1">
    <property type="nucleotide sequence ID" value="NZ_CP011801.1"/>
</dbReference>
<dbReference type="EMBL" id="CP011801">
    <property type="protein sequence ID" value="ALA61223.1"/>
    <property type="molecule type" value="Genomic_DNA"/>
</dbReference>
<evidence type="ECO:0000313" key="3">
    <source>
        <dbReference type="Proteomes" id="UP000069205"/>
    </source>
</evidence>
<feature type="transmembrane region" description="Helical" evidence="1">
    <location>
        <begin position="273"/>
        <end position="292"/>
    </location>
</feature>
<dbReference type="GO" id="GO:0016491">
    <property type="term" value="F:oxidoreductase activity"/>
    <property type="evidence" value="ECO:0007669"/>
    <property type="project" value="UniProtKB-KW"/>
</dbReference>
<feature type="transmembrane region" description="Helical" evidence="1">
    <location>
        <begin position="193"/>
        <end position="210"/>
    </location>
</feature>
<proteinExistence type="predicted"/>
<feature type="transmembrane region" description="Helical" evidence="1">
    <location>
        <begin position="56"/>
        <end position="74"/>
    </location>
</feature>
<evidence type="ECO:0000256" key="1">
    <source>
        <dbReference type="SAM" id="Phobius"/>
    </source>
</evidence>
<dbReference type="EC" id="1.6.99.5" evidence="2"/>
<accession>A0A0K2GJU2</accession>
<protein>
    <submittedName>
        <fullName evidence="2">Putative NADH-quinone oxidoreductase, subunit M</fullName>
        <ecNumber evidence="2">1.6.99.5</ecNumber>
    </submittedName>
</protein>
<dbReference type="Proteomes" id="UP000069205">
    <property type="component" value="Chromosome"/>
</dbReference>
<feature type="transmembrane region" description="Helical" evidence="1">
    <location>
        <begin position="216"/>
        <end position="234"/>
    </location>
</feature>
<reference evidence="2 3" key="1">
    <citation type="journal article" date="2015" name="Proc. Natl. Acad. Sci. U.S.A.">
        <title>Expanded metabolic versatility of ubiquitous nitrite-oxidizing bacteria from the genus Nitrospira.</title>
        <authorList>
            <person name="Koch H."/>
            <person name="Lucker S."/>
            <person name="Albertsen M."/>
            <person name="Kitzinger K."/>
            <person name="Herbold C."/>
            <person name="Spieck E."/>
            <person name="Nielsen P.H."/>
            <person name="Wagner M."/>
            <person name="Daims H."/>
        </authorList>
    </citation>
    <scope>NUCLEOTIDE SEQUENCE [LARGE SCALE GENOMIC DNA]</scope>
    <source>
        <strain evidence="2 3">NSP M-1</strain>
    </source>
</reference>
<feature type="transmembrane region" description="Helical" evidence="1">
    <location>
        <begin position="132"/>
        <end position="154"/>
    </location>
</feature>
<gene>
    <name evidence="2" type="ORF">NITMOv2_4855</name>
</gene>